<dbReference type="AlphaFoldDB" id="A0A4R6S4S5"/>
<dbReference type="GO" id="GO:0016787">
    <property type="term" value="F:hydrolase activity"/>
    <property type="evidence" value="ECO:0007669"/>
    <property type="project" value="UniProtKB-KW"/>
</dbReference>
<evidence type="ECO:0000313" key="1">
    <source>
        <dbReference type="EMBL" id="TDP93735.1"/>
    </source>
</evidence>
<name>A0A4R6S4S5_LABRH</name>
<dbReference type="InterPro" id="IPR036412">
    <property type="entry name" value="HAD-like_sf"/>
</dbReference>
<accession>A0A4R6S4S5</accession>
<proteinExistence type="predicted"/>
<dbReference type="PANTHER" id="PTHR43611">
    <property type="entry name" value="ALPHA-D-GLUCOSE 1-PHOSPHATE PHOSPHATASE"/>
    <property type="match status" value="1"/>
</dbReference>
<organism evidence="1 2">
    <name type="scientific">Labedaea rhizosphaerae</name>
    <dbReference type="NCBI Taxonomy" id="598644"/>
    <lineage>
        <taxon>Bacteria</taxon>
        <taxon>Bacillati</taxon>
        <taxon>Actinomycetota</taxon>
        <taxon>Actinomycetes</taxon>
        <taxon>Pseudonocardiales</taxon>
        <taxon>Pseudonocardiaceae</taxon>
        <taxon>Labedaea</taxon>
    </lineage>
</organism>
<dbReference type="Pfam" id="PF00702">
    <property type="entry name" value="Hydrolase"/>
    <property type="match status" value="1"/>
</dbReference>
<dbReference type="Gene3D" id="3.40.50.1000">
    <property type="entry name" value="HAD superfamily/HAD-like"/>
    <property type="match status" value="1"/>
</dbReference>
<dbReference type="PANTHER" id="PTHR43611:SF3">
    <property type="entry name" value="FLAVIN MONONUCLEOTIDE HYDROLASE 1, CHLOROPLATIC"/>
    <property type="match status" value="1"/>
</dbReference>
<protein>
    <submittedName>
        <fullName evidence="1">HAD superfamily hydrolase (TIGR01509 family)</fullName>
    </submittedName>
</protein>
<keyword evidence="1" id="KW-0378">Hydrolase</keyword>
<gene>
    <name evidence="1" type="ORF">EV186_106129</name>
</gene>
<sequence length="134" mass="14226">MSYRDAVLRALIVDYAGVLTDVDGDPQREPPILTAVRAAHERGIRTAMISNAEVGPDWLPDVFDAVVLSGEVGLAKPDVRIFRLTADKLGVATSQCVFVDDLIGNVRGAVAAGMVGVHHRRAEATLAELAALLP</sequence>
<dbReference type="Proteomes" id="UP000295444">
    <property type="component" value="Unassembled WGS sequence"/>
</dbReference>
<dbReference type="EMBL" id="SNXZ01000006">
    <property type="protein sequence ID" value="TDP93735.1"/>
    <property type="molecule type" value="Genomic_DNA"/>
</dbReference>
<reference evidence="1 2" key="1">
    <citation type="submission" date="2019-03" db="EMBL/GenBank/DDBJ databases">
        <title>Genomic Encyclopedia of Type Strains, Phase IV (KMG-IV): sequencing the most valuable type-strain genomes for metagenomic binning, comparative biology and taxonomic classification.</title>
        <authorList>
            <person name="Goeker M."/>
        </authorList>
    </citation>
    <scope>NUCLEOTIDE SEQUENCE [LARGE SCALE GENOMIC DNA]</scope>
    <source>
        <strain evidence="1 2">DSM 45361</strain>
    </source>
</reference>
<dbReference type="RefSeq" id="WP_424983618.1">
    <property type="nucleotide sequence ID" value="NZ_SNXZ01000006.1"/>
</dbReference>
<dbReference type="NCBIfam" id="TIGR01509">
    <property type="entry name" value="HAD-SF-IA-v3"/>
    <property type="match status" value="1"/>
</dbReference>
<dbReference type="InterPro" id="IPR006439">
    <property type="entry name" value="HAD-SF_hydro_IA"/>
</dbReference>
<comment type="caution">
    <text evidence="1">The sequence shown here is derived from an EMBL/GenBank/DDBJ whole genome shotgun (WGS) entry which is preliminary data.</text>
</comment>
<keyword evidence="2" id="KW-1185">Reference proteome</keyword>
<dbReference type="SUPFAM" id="SSF56784">
    <property type="entry name" value="HAD-like"/>
    <property type="match status" value="1"/>
</dbReference>
<evidence type="ECO:0000313" key="2">
    <source>
        <dbReference type="Proteomes" id="UP000295444"/>
    </source>
</evidence>
<dbReference type="InterPro" id="IPR023214">
    <property type="entry name" value="HAD_sf"/>
</dbReference>